<name>A0ABV3NY84_9ENTR</name>
<proteinExistence type="predicted"/>
<keyword evidence="3" id="KW-1185">Reference proteome</keyword>
<comment type="caution">
    <text evidence="2">The sequence shown here is derived from an EMBL/GenBank/DDBJ whole genome shotgun (WGS) entry which is preliminary data.</text>
</comment>
<reference evidence="2 3" key="1">
    <citation type="submission" date="2024-07" db="EMBL/GenBank/DDBJ databases">
        <authorList>
            <person name="Wang L."/>
        </authorList>
    </citation>
    <scope>NUCLEOTIDE SEQUENCE [LARGE SCALE GENOMIC DNA]</scope>
    <source>
        <strain evidence="2 3">WL359</strain>
    </source>
</reference>
<gene>
    <name evidence="2" type="ORF">AB1E22_17625</name>
</gene>
<dbReference type="RefSeq" id="WP_367596519.1">
    <property type="nucleotide sequence ID" value="NZ_JBFMVT010000002.1"/>
</dbReference>
<evidence type="ECO:0000259" key="1">
    <source>
        <dbReference type="Pfam" id="PF15977"/>
    </source>
</evidence>
<accession>A0ABV3NY84</accession>
<dbReference type="Proteomes" id="UP001555342">
    <property type="component" value="Unassembled WGS sequence"/>
</dbReference>
<sequence>MKSIKNEYGYFHSMPAKPHDVMNKIMGVFSEFSQPLLSRYGDDEITLMDDEAGLRVVFIREGCIDIWRNHDQLLVATAVGPAILGLQGSVFRYQTHTFKRQKNVDIHFLPLTTALEIIKEHGLVEDVMLYQSYINDQQAYRDFLMINNSAYSIICMLLTEIATCPYHKDVSVAQYISMRTRLARSGIMKILSDLRFGGFIEMEKGKLIRLCNPFPLKY</sequence>
<feature type="domain" description="IprA winged helix-turn-helix" evidence="1">
    <location>
        <begin position="150"/>
        <end position="215"/>
    </location>
</feature>
<dbReference type="Pfam" id="PF15977">
    <property type="entry name" value="HTH_46"/>
    <property type="match status" value="1"/>
</dbReference>
<protein>
    <submittedName>
        <fullName evidence="2">Helix-turn-helix domain-containing protein</fullName>
    </submittedName>
</protein>
<organism evidence="2 3">
    <name type="scientific">Buttiauxella gaviniae</name>
    <dbReference type="NCBI Taxonomy" id="82990"/>
    <lineage>
        <taxon>Bacteria</taxon>
        <taxon>Pseudomonadati</taxon>
        <taxon>Pseudomonadota</taxon>
        <taxon>Gammaproteobacteria</taxon>
        <taxon>Enterobacterales</taxon>
        <taxon>Enterobacteriaceae</taxon>
        <taxon>Buttiauxella</taxon>
    </lineage>
</organism>
<evidence type="ECO:0000313" key="2">
    <source>
        <dbReference type="EMBL" id="MEW7314493.1"/>
    </source>
</evidence>
<dbReference type="InterPro" id="IPR041687">
    <property type="entry name" value="HTH_46"/>
</dbReference>
<dbReference type="EMBL" id="JBFMVT010000002">
    <property type="protein sequence ID" value="MEW7314493.1"/>
    <property type="molecule type" value="Genomic_DNA"/>
</dbReference>
<evidence type="ECO:0000313" key="3">
    <source>
        <dbReference type="Proteomes" id="UP001555342"/>
    </source>
</evidence>